<protein>
    <recommendedName>
        <fullName evidence="1">Immunity MXAN-0049 protein domain-containing protein</fullName>
    </recommendedName>
</protein>
<dbReference type="InterPro" id="IPR012433">
    <property type="entry name" value="Imm11"/>
</dbReference>
<accession>A0A7W9ANR8</accession>
<proteinExistence type="predicted"/>
<name>A0A7W9ANR8_9SPHN</name>
<sequence>MAAPIQFRQSGLARPSLETGRSLVAIIPDNGGKALKGDGELMVYSLGKKSPYDTDPRHEVVDGEAWAKVEFLRPDRVDRIARARRYPLMRYGYPVVPDSAPKTVLWSSRRLPPPDYAFGNNEIMLVSGRFRDLVERFEPDVHQFLPVDMVHKKGEAPFDTFYWFVCCQLIDSIDPDRTTLAWDGDDYEEHMDDGFRRGFWRYDHNVSPPPVPAYSLAAIGDRHLWRDPYWAREVVRSSNVFGEAMIEAELTGFAINKKQDA</sequence>
<reference evidence="2 3" key="1">
    <citation type="submission" date="2020-08" db="EMBL/GenBank/DDBJ databases">
        <title>Genomic Encyclopedia of Type Strains, Phase IV (KMG-IV): sequencing the most valuable type-strain genomes for metagenomic binning, comparative biology and taxonomic classification.</title>
        <authorList>
            <person name="Goeker M."/>
        </authorList>
    </citation>
    <scope>NUCLEOTIDE SEQUENCE [LARGE SCALE GENOMIC DNA]</scope>
    <source>
        <strain evidence="2 3">DSM 27244</strain>
    </source>
</reference>
<evidence type="ECO:0000259" key="1">
    <source>
        <dbReference type="Pfam" id="PF07791"/>
    </source>
</evidence>
<keyword evidence="3" id="KW-1185">Reference proteome</keyword>
<gene>
    <name evidence="2" type="ORF">FHR19_001120</name>
</gene>
<feature type="domain" description="Immunity MXAN-0049 protein" evidence="1">
    <location>
        <begin position="91"/>
        <end position="257"/>
    </location>
</feature>
<dbReference type="EMBL" id="JACIJJ010000001">
    <property type="protein sequence ID" value="MBB5697795.1"/>
    <property type="molecule type" value="Genomic_DNA"/>
</dbReference>
<organism evidence="2 3">
    <name type="scientific">Sphingomonas yantingensis</name>
    <dbReference type="NCBI Taxonomy" id="1241761"/>
    <lineage>
        <taxon>Bacteria</taxon>
        <taxon>Pseudomonadati</taxon>
        <taxon>Pseudomonadota</taxon>
        <taxon>Alphaproteobacteria</taxon>
        <taxon>Sphingomonadales</taxon>
        <taxon>Sphingomonadaceae</taxon>
        <taxon>Sphingomonas</taxon>
    </lineage>
</organism>
<evidence type="ECO:0000313" key="3">
    <source>
        <dbReference type="Proteomes" id="UP000557739"/>
    </source>
</evidence>
<dbReference type="Proteomes" id="UP000557739">
    <property type="component" value="Unassembled WGS sequence"/>
</dbReference>
<dbReference type="AlphaFoldDB" id="A0A7W9ANR8"/>
<comment type="caution">
    <text evidence="2">The sequence shown here is derived from an EMBL/GenBank/DDBJ whole genome shotgun (WGS) entry which is preliminary data.</text>
</comment>
<dbReference type="RefSeq" id="WP_184025382.1">
    <property type="nucleotide sequence ID" value="NZ_JACIJJ010000001.1"/>
</dbReference>
<dbReference type="Pfam" id="PF07791">
    <property type="entry name" value="Imm11"/>
    <property type="match status" value="1"/>
</dbReference>
<evidence type="ECO:0000313" key="2">
    <source>
        <dbReference type="EMBL" id="MBB5697795.1"/>
    </source>
</evidence>